<dbReference type="FunFam" id="3.40.50.1000:FF:000162">
    <property type="entry name" value="HAD-like protein"/>
    <property type="match status" value="1"/>
</dbReference>
<dbReference type="PANTHER" id="PTHR18901:SF38">
    <property type="entry name" value="PSEUDOURIDINE-5'-PHOSPHATASE"/>
    <property type="match status" value="1"/>
</dbReference>
<comment type="caution">
    <text evidence="1">The sequence shown here is derived from an EMBL/GenBank/DDBJ whole genome shotgun (WGS) entry which is preliminary data.</text>
</comment>
<dbReference type="InterPro" id="IPR023214">
    <property type="entry name" value="HAD_sf"/>
</dbReference>
<reference evidence="1" key="2">
    <citation type="submission" date="2021-04" db="EMBL/GenBank/DDBJ databases">
        <authorList>
            <person name="Gilroy R."/>
        </authorList>
    </citation>
    <scope>NUCLEOTIDE SEQUENCE</scope>
    <source>
        <strain evidence="1">ChiSxjej1B13-11762</strain>
    </source>
</reference>
<dbReference type="SUPFAM" id="SSF56784">
    <property type="entry name" value="HAD-like"/>
    <property type="match status" value="1"/>
</dbReference>
<evidence type="ECO:0000313" key="1">
    <source>
        <dbReference type="EMBL" id="HIW83068.1"/>
    </source>
</evidence>
<organism evidence="1 2">
    <name type="scientific">Candidatus Dorea gallistercoris</name>
    <dbReference type="NCBI Taxonomy" id="2838542"/>
    <lineage>
        <taxon>Bacteria</taxon>
        <taxon>Bacillati</taxon>
        <taxon>Bacillota</taxon>
        <taxon>Clostridia</taxon>
        <taxon>Lachnospirales</taxon>
        <taxon>Lachnospiraceae</taxon>
        <taxon>Dorea</taxon>
    </lineage>
</organism>
<dbReference type="SFLD" id="SFLDG01135">
    <property type="entry name" value="C1.5.6:_HAD__Beta-PGM__Phospha"/>
    <property type="match status" value="1"/>
</dbReference>
<dbReference type="EMBL" id="DXGF01000033">
    <property type="protein sequence ID" value="HIW83068.1"/>
    <property type="molecule type" value="Genomic_DNA"/>
</dbReference>
<sequence length="223" mass="25772">MLEDIDAVIFDMDGTLIDSMWIWPDIDRVYLEKYHLTQPEDFHLAMEGMSYREVAQYFLDTFPTLARTREEVMDEWTQMAYERYMTQAPLKTGAYEFIQIMREMGKKIGIATSNGRRLVDDTLEALEITGLFDSVRTACEVASGKPAPDVYLLVARDIGVAPERCLVFEDVPMGILAGKNAGMRVCAVEDEFSRPQERKKRELADYYIQDYQDIINETYEVLK</sequence>
<dbReference type="GO" id="GO:0016791">
    <property type="term" value="F:phosphatase activity"/>
    <property type="evidence" value="ECO:0007669"/>
    <property type="project" value="TreeGrafter"/>
</dbReference>
<dbReference type="SFLD" id="SFLDG01129">
    <property type="entry name" value="C1.5:_HAD__Beta-PGM__Phosphata"/>
    <property type="match status" value="1"/>
</dbReference>
<dbReference type="AlphaFoldDB" id="A0A9D1UDA6"/>
<evidence type="ECO:0000313" key="2">
    <source>
        <dbReference type="Proteomes" id="UP000824263"/>
    </source>
</evidence>
<dbReference type="PANTHER" id="PTHR18901">
    <property type="entry name" value="2-DEOXYGLUCOSE-6-PHOSPHATE PHOSPHATASE 2"/>
    <property type="match status" value="1"/>
</dbReference>
<dbReference type="Proteomes" id="UP000824263">
    <property type="component" value="Unassembled WGS sequence"/>
</dbReference>
<name>A0A9D1UDA6_9FIRM</name>
<dbReference type="Pfam" id="PF13419">
    <property type="entry name" value="HAD_2"/>
    <property type="match status" value="1"/>
</dbReference>
<dbReference type="InterPro" id="IPR036412">
    <property type="entry name" value="HAD-like_sf"/>
</dbReference>
<protein>
    <submittedName>
        <fullName evidence="1">HAD family phosphatase</fullName>
    </submittedName>
</protein>
<dbReference type="Gene3D" id="3.40.50.1000">
    <property type="entry name" value="HAD superfamily/HAD-like"/>
    <property type="match status" value="1"/>
</dbReference>
<dbReference type="Gene3D" id="1.10.150.240">
    <property type="entry name" value="Putative phosphatase, domain 2"/>
    <property type="match status" value="1"/>
</dbReference>
<dbReference type="SFLD" id="SFLDS00003">
    <property type="entry name" value="Haloacid_Dehalogenase"/>
    <property type="match status" value="1"/>
</dbReference>
<dbReference type="NCBIfam" id="TIGR01509">
    <property type="entry name" value="HAD-SF-IA-v3"/>
    <property type="match status" value="1"/>
</dbReference>
<dbReference type="InterPro" id="IPR006439">
    <property type="entry name" value="HAD-SF_hydro_IA"/>
</dbReference>
<dbReference type="InterPro" id="IPR041492">
    <property type="entry name" value="HAD_2"/>
</dbReference>
<proteinExistence type="predicted"/>
<reference evidence="1" key="1">
    <citation type="journal article" date="2021" name="PeerJ">
        <title>Extensive microbial diversity within the chicken gut microbiome revealed by metagenomics and culture.</title>
        <authorList>
            <person name="Gilroy R."/>
            <person name="Ravi A."/>
            <person name="Getino M."/>
            <person name="Pursley I."/>
            <person name="Horton D.L."/>
            <person name="Alikhan N.F."/>
            <person name="Baker D."/>
            <person name="Gharbi K."/>
            <person name="Hall N."/>
            <person name="Watson M."/>
            <person name="Adriaenssens E.M."/>
            <person name="Foster-Nyarko E."/>
            <person name="Jarju S."/>
            <person name="Secka A."/>
            <person name="Antonio M."/>
            <person name="Oren A."/>
            <person name="Chaudhuri R.R."/>
            <person name="La Ragione R."/>
            <person name="Hildebrand F."/>
            <person name="Pallen M.J."/>
        </authorList>
    </citation>
    <scope>NUCLEOTIDE SEQUENCE</scope>
    <source>
        <strain evidence="1">ChiSxjej1B13-11762</strain>
    </source>
</reference>
<accession>A0A9D1UDA6</accession>
<gene>
    <name evidence="1" type="ORF">H9873_01905</name>
</gene>
<dbReference type="InterPro" id="IPR023198">
    <property type="entry name" value="PGP-like_dom2"/>
</dbReference>